<dbReference type="InterPro" id="IPR000700">
    <property type="entry name" value="PAS-assoc_C"/>
</dbReference>
<dbReference type="SUPFAM" id="SSF55781">
    <property type="entry name" value="GAF domain-like"/>
    <property type="match status" value="1"/>
</dbReference>
<evidence type="ECO:0000256" key="1">
    <source>
        <dbReference type="ARBA" id="ARBA00000085"/>
    </source>
</evidence>
<dbReference type="InterPro" id="IPR036890">
    <property type="entry name" value="HATPase_C_sf"/>
</dbReference>
<evidence type="ECO:0000256" key="7">
    <source>
        <dbReference type="SAM" id="MobiDB-lite"/>
    </source>
</evidence>
<dbReference type="SMART" id="SM00091">
    <property type="entry name" value="PAS"/>
    <property type="match status" value="1"/>
</dbReference>
<feature type="compositionally biased region" description="Basic and acidic residues" evidence="7">
    <location>
        <begin position="444"/>
        <end position="476"/>
    </location>
</feature>
<dbReference type="PANTHER" id="PTHR43711:SF1">
    <property type="entry name" value="HISTIDINE KINASE 1"/>
    <property type="match status" value="1"/>
</dbReference>
<dbReference type="InterPro" id="IPR003661">
    <property type="entry name" value="HisK_dim/P_dom"/>
</dbReference>
<evidence type="ECO:0000259" key="9">
    <source>
        <dbReference type="PROSITE" id="PS50112"/>
    </source>
</evidence>
<dbReference type="Gene3D" id="3.30.450.40">
    <property type="match status" value="1"/>
</dbReference>
<dbReference type="Pfam" id="PF13426">
    <property type="entry name" value="PAS_9"/>
    <property type="match status" value="1"/>
</dbReference>
<dbReference type="InterPro" id="IPR001610">
    <property type="entry name" value="PAC"/>
</dbReference>
<evidence type="ECO:0000256" key="5">
    <source>
        <dbReference type="ARBA" id="ARBA00022777"/>
    </source>
</evidence>
<dbReference type="InterPro" id="IPR003594">
    <property type="entry name" value="HATPase_dom"/>
</dbReference>
<dbReference type="Proteomes" id="UP001597075">
    <property type="component" value="Unassembled WGS sequence"/>
</dbReference>
<dbReference type="SMART" id="SM00387">
    <property type="entry name" value="HATPase_c"/>
    <property type="match status" value="1"/>
</dbReference>
<dbReference type="CDD" id="cd00082">
    <property type="entry name" value="HisKA"/>
    <property type="match status" value="1"/>
</dbReference>
<dbReference type="PROSITE" id="PS50112">
    <property type="entry name" value="PAS"/>
    <property type="match status" value="1"/>
</dbReference>
<feature type="domain" description="PAS" evidence="9">
    <location>
        <begin position="14"/>
        <end position="87"/>
    </location>
</feature>
<dbReference type="SMART" id="SM00388">
    <property type="entry name" value="HisKA"/>
    <property type="match status" value="1"/>
</dbReference>
<keyword evidence="12" id="KW-1185">Reference proteome</keyword>
<dbReference type="Pfam" id="PF13185">
    <property type="entry name" value="GAF_2"/>
    <property type="match status" value="1"/>
</dbReference>
<dbReference type="InterPro" id="IPR004358">
    <property type="entry name" value="Sig_transdc_His_kin-like_C"/>
</dbReference>
<feature type="compositionally biased region" description="Basic and acidic residues" evidence="7">
    <location>
        <begin position="421"/>
        <end position="436"/>
    </location>
</feature>
<dbReference type="SMART" id="SM00065">
    <property type="entry name" value="GAF"/>
    <property type="match status" value="1"/>
</dbReference>
<dbReference type="RefSeq" id="WP_256404610.1">
    <property type="nucleotide sequence ID" value="NZ_CP187151.1"/>
</dbReference>
<dbReference type="InterPro" id="IPR005467">
    <property type="entry name" value="His_kinase_dom"/>
</dbReference>
<evidence type="ECO:0000259" key="8">
    <source>
        <dbReference type="PROSITE" id="PS50109"/>
    </source>
</evidence>
<dbReference type="InterPro" id="IPR029016">
    <property type="entry name" value="GAF-like_dom_sf"/>
</dbReference>
<keyword evidence="4" id="KW-0808">Transferase</keyword>
<dbReference type="InterPro" id="IPR000014">
    <property type="entry name" value="PAS"/>
</dbReference>
<dbReference type="PANTHER" id="PTHR43711">
    <property type="entry name" value="TWO-COMPONENT HISTIDINE KINASE"/>
    <property type="match status" value="1"/>
</dbReference>
<protein>
    <recommendedName>
        <fullName evidence="2">histidine kinase</fullName>
        <ecNumber evidence="2">2.7.13.3</ecNumber>
    </recommendedName>
</protein>
<dbReference type="Gene3D" id="3.30.450.20">
    <property type="entry name" value="PAS domain"/>
    <property type="match status" value="1"/>
</dbReference>
<name>A0ABD6CZN7_9EURY</name>
<dbReference type="InterPro" id="IPR003018">
    <property type="entry name" value="GAF"/>
</dbReference>
<evidence type="ECO:0000256" key="4">
    <source>
        <dbReference type="ARBA" id="ARBA00022679"/>
    </source>
</evidence>
<dbReference type="EC" id="2.7.13.3" evidence="2"/>
<dbReference type="CDD" id="cd00130">
    <property type="entry name" value="PAS"/>
    <property type="match status" value="1"/>
</dbReference>
<evidence type="ECO:0000256" key="6">
    <source>
        <dbReference type="ARBA" id="ARBA00023012"/>
    </source>
</evidence>
<dbReference type="NCBIfam" id="TIGR00229">
    <property type="entry name" value="sensory_box"/>
    <property type="match status" value="1"/>
</dbReference>
<feature type="domain" description="Histidine kinase" evidence="8">
    <location>
        <begin position="310"/>
        <end position="582"/>
    </location>
</feature>
<feature type="region of interest" description="Disordered" evidence="7">
    <location>
        <begin position="421"/>
        <end position="484"/>
    </location>
</feature>
<dbReference type="Gene3D" id="1.10.287.130">
    <property type="match status" value="1"/>
</dbReference>
<dbReference type="InterPro" id="IPR035965">
    <property type="entry name" value="PAS-like_dom_sf"/>
</dbReference>
<dbReference type="SUPFAM" id="SSF47384">
    <property type="entry name" value="Homodimeric domain of signal transducing histidine kinase"/>
    <property type="match status" value="1"/>
</dbReference>
<evidence type="ECO:0000313" key="12">
    <source>
        <dbReference type="Proteomes" id="UP001597075"/>
    </source>
</evidence>
<dbReference type="SUPFAM" id="SSF55785">
    <property type="entry name" value="PYP-like sensor domain (PAS domain)"/>
    <property type="match status" value="1"/>
</dbReference>
<keyword evidence="6" id="KW-0902">Two-component regulatory system</keyword>
<dbReference type="Pfam" id="PF02518">
    <property type="entry name" value="HATPase_c"/>
    <property type="match status" value="1"/>
</dbReference>
<dbReference type="GO" id="GO:0004673">
    <property type="term" value="F:protein histidine kinase activity"/>
    <property type="evidence" value="ECO:0007669"/>
    <property type="project" value="UniProtKB-EC"/>
</dbReference>
<keyword evidence="3" id="KW-0597">Phosphoprotein</keyword>
<dbReference type="InterPro" id="IPR036097">
    <property type="entry name" value="HisK_dim/P_sf"/>
</dbReference>
<dbReference type="PROSITE" id="PS50113">
    <property type="entry name" value="PAC"/>
    <property type="match status" value="1"/>
</dbReference>
<comment type="catalytic activity">
    <reaction evidence="1">
        <text>ATP + protein L-histidine = ADP + protein N-phospho-L-histidine.</text>
        <dbReference type="EC" id="2.7.13.3"/>
    </reaction>
</comment>
<reference evidence="11 12" key="1">
    <citation type="journal article" date="2019" name="Int. J. Syst. Evol. Microbiol.">
        <title>The Global Catalogue of Microorganisms (GCM) 10K type strain sequencing project: providing services to taxonomists for standard genome sequencing and annotation.</title>
        <authorList>
            <consortium name="The Broad Institute Genomics Platform"/>
            <consortium name="The Broad Institute Genome Sequencing Center for Infectious Disease"/>
            <person name="Wu L."/>
            <person name="Ma J."/>
        </authorList>
    </citation>
    <scope>NUCLEOTIDE SEQUENCE [LARGE SCALE GENOMIC DNA]</scope>
    <source>
        <strain evidence="11 12">CGMCC 1.10594</strain>
    </source>
</reference>
<evidence type="ECO:0000256" key="3">
    <source>
        <dbReference type="ARBA" id="ARBA00022553"/>
    </source>
</evidence>
<dbReference type="PROSITE" id="PS50109">
    <property type="entry name" value="HIS_KIN"/>
    <property type="match status" value="1"/>
</dbReference>
<dbReference type="AlphaFoldDB" id="A0ABD6CZN7"/>
<dbReference type="EMBL" id="JBHUDL010000010">
    <property type="protein sequence ID" value="MFD1634361.1"/>
    <property type="molecule type" value="Genomic_DNA"/>
</dbReference>
<dbReference type="InterPro" id="IPR050736">
    <property type="entry name" value="Sensor_HK_Regulatory"/>
</dbReference>
<dbReference type="GO" id="GO:0000160">
    <property type="term" value="P:phosphorelay signal transduction system"/>
    <property type="evidence" value="ECO:0007669"/>
    <property type="project" value="UniProtKB-KW"/>
</dbReference>
<organism evidence="11 12">
    <name type="scientific">Haloplanus ruber</name>
    <dbReference type="NCBI Taxonomy" id="869892"/>
    <lineage>
        <taxon>Archaea</taxon>
        <taxon>Methanobacteriati</taxon>
        <taxon>Methanobacteriota</taxon>
        <taxon>Stenosarchaea group</taxon>
        <taxon>Halobacteria</taxon>
        <taxon>Halobacteriales</taxon>
        <taxon>Haloferacaceae</taxon>
        <taxon>Haloplanus</taxon>
    </lineage>
</organism>
<dbReference type="PRINTS" id="PR00344">
    <property type="entry name" value="BCTRLSENSOR"/>
</dbReference>
<keyword evidence="5" id="KW-0418">Kinase</keyword>
<feature type="domain" description="PAC" evidence="10">
    <location>
        <begin position="88"/>
        <end position="142"/>
    </location>
</feature>
<dbReference type="Pfam" id="PF00512">
    <property type="entry name" value="HisKA"/>
    <property type="match status" value="1"/>
</dbReference>
<proteinExistence type="predicted"/>
<evidence type="ECO:0000259" key="10">
    <source>
        <dbReference type="PROSITE" id="PS50113"/>
    </source>
</evidence>
<evidence type="ECO:0000313" key="11">
    <source>
        <dbReference type="EMBL" id="MFD1634361.1"/>
    </source>
</evidence>
<comment type="caution">
    <text evidence="11">The sequence shown here is derived from an EMBL/GenBank/DDBJ whole genome shotgun (WGS) entry which is preliminary data.</text>
</comment>
<sequence length="594" mass="64028">MPSSDAERLGDSVSDPVRRRALDALPLGVVITDPTAADNPIVYANDAFYRLTGYGPDETLGRNCRFLQGPETDSDRVAELRAAVDSEESASVVLRNYRRDGSVFWNHVEVTPLTDADGAVTHFLGVQHDITDLKRREREITERQRRFETLHGASRDFMDATGPEEVAQITTDAANHILGYAHTTLRLADEADGLLRTVVGAAEAGAPPDCRIDGDTPVARVYRTGDPLLYDELATATDGNDRDDAQAGMYLPVGEYGVLSVGDPNSGAFDDTDLETAGVLAKLVAGALSRLESERTIQRRNERLERFADIVAHDLRNPLGIARGRLELARETHDGDDFAAVARAHDRMSALIDDLLTLAREGGPVTAADADSLDLGEIVRECWRHVETPNAELQVADSRAVRADEARLRRLVENLFRNSVEHGSTDNRTESGDSVEHGSTSSRTESDDSVEHGATDNRTESGDSIEHGSTDGRPDADGATETAPDTLTVTVGILDDFVRGATDDASTAASAAGDRCEFGFYVEDDGVGVPVERRERILDDGYSSLPAGTGFGLSIVREIADAHGWTVRVAESAGGGARFEFRGVEGPHPEPSDP</sequence>
<accession>A0ABD6CZN7</accession>
<evidence type="ECO:0000256" key="2">
    <source>
        <dbReference type="ARBA" id="ARBA00012438"/>
    </source>
</evidence>
<dbReference type="Gene3D" id="3.30.565.10">
    <property type="entry name" value="Histidine kinase-like ATPase, C-terminal domain"/>
    <property type="match status" value="1"/>
</dbReference>
<dbReference type="SMART" id="SM00086">
    <property type="entry name" value="PAC"/>
    <property type="match status" value="1"/>
</dbReference>
<dbReference type="SUPFAM" id="SSF55874">
    <property type="entry name" value="ATPase domain of HSP90 chaperone/DNA topoisomerase II/histidine kinase"/>
    <property type="match status" value="2"/>
</dbReference>
<gene>
    <name evidence="11" type="ORF">ACFSBJ_11565</name>
</gene>